<reference evidence="9" key="1">
    <citation type="submission" date="2015-09" db="EMBL/GenBank/DDBJ databases">
        <authorList>
            <person name="Graham D.E."/>
            <person name="Mahan K.M."/>
            <person name="Klingeman D.M."/>
            <person name="Fida T."/>
            <person name="Giannone R.J."/>
            <person name="Hettich R.L."/>
            <person name="Parry R.J."/>
            <person name="Spain J.C."/>
        </authorList>
    </citation>
    <scope>NUCLEOTIDE SEQUENCE [LARGE SCALE GENOMIC DNA]</scope>
    <source>
        <strain evidence="9">JCM 4701</strain>
    </source>
</reference>
<dbReference type="InterPro" id="IPR036396">
    <property type="entry name" value="Cyt_P450_sf"/>
</dbReference>
<protein>
    <recommendedName>
        <fullName evidence="10">Cytochrome</fullName>
    </recommendedName>
</protein>
<dbReference type="GO" id="GO:0016705">
    <property type="term" value="F:oxidoreductase activity, acting on paired donors, with incorporation or reduction of molecular oxygen"/>
    <property type="evidence" value="ECO:0007669"/>
    <property type="project" value="InterPro"/>
</dbReference>
<dbReference type="Pfam" id="PF00067">
    <property type="entry name" value="p450"/>
    <property type="match status" value="1"/>
</dbReference>
<keyword evidence="6 7" id="KW-0503">Monooxygenase</keyword>
<dbReference type="FunFam" id="1.10.630.10:FF:000018">
    <property type="entry name" value="Cytochrome P450 monooxygenase"/>
    <property type="match status" value="1"/>
</dbReference>
<evidence type="ECO:0000256" key="7">
    <source>
        <dbReference type="RuleBase" id="RU000461"/>
    </source>
</evidence>
<evidence type="ECO:0000313" key="8">
    <source>
        <dbReference type="EMBL" id="PNE37762.1"/>
    </source>
</evidence>
<keyword evidence="5 7" id="KW-0408">Iron</keyword>
<keyword evidence="9" id="KW-1185">Reference proteome</keyword>
<proteinExistence type="inferred from homology"/>
<comment type="caution">
    <text evidence="8">The sequence shown here is derived from an EMBL/GenBank/DDBJ whole genome shotgun (WGS) entry which is preliminary data.</text>
</comment>
<evidence type="ECO:0000256" key="5">
    <source>
        <dbReference type="ARBA" id="ARBA00023004"/>
    </source>
</evidence>
<evidence type="ECO:0000256" key="2">
    <source>
        <dbReference type="ARBA" id="ARBA00022617"/>
    </source>
</evidence>
<dbReference type="Proteomes" id="UP000236047">
    <property type="component" value="Unassembled WGS sequence"/>
</dbReference>
<evidence type="ECO:0000256" key="4">
    <source>
        <dbReference type="ARBA" id="ARBA00023002"/>
    </source>
</evidence>
<organism evidence="8 9">
    <name type="scientific">Streptomyces noursei</name>
    <name type="common">Streptomyces albulus</name>
    <dbReference type="NCBI Taxonomy" id="1971"/>
    <lineage>
        <taxon>Bacteria</taxon>
        <taxon>Bacillati</taxon>
        <taxon>Actinomycetota</taxon>
        <taxon>Actinomycetes</taxon>
        <taxon>Kitasatosporales</taxon>
        <taxon>Streptomycetaceae</taxon>
        <taxon>Streptomyces</taxon>
    </lineage>
</organism>
<comment type="similarity">
    <text evidence="1 7">Belongs to the cytochrome P450 family.</text>
</comment>
<dbReference type="EMBL" id="LJSN01000003">
    <property type="protein sequence ID" value="PNE37762.1"/>
    <property type="molecule type" value="Genomic_DNA"/>
</dbReference>
<dbReference type="GO" id="GO:0004497">
    <property type="term" value="F:monooxygenase activity"/>
    <property type="evidence" value="ECO:0007669"/>
    <property type="project" value="UniProtKB-KW"/>
</dbReference>
<evidence type="ECO:0008006" key="10">
    <source>
        <dbReference type="Google" id="ProtNLM"/>
    </source>
</evidence>
<dbReference type="InterPro" id="IPR017972">
    <property type="entry name" value="Cyt_P450_CS"/>
</dbReference>
<dbReference type="PROSITE" id="PS00086">
    <property type="entry name" value="CYTOCHROME_P450"/>
    <property type="match status" value="1"/>
</dbReference>
<dbReference type="InterPro" id="IPR001128">
    <property type="entry name" value="Cyt_P450"/>
</dbReference>
<accession>A0A2N8P9W4</accession>
<dbReference type="GO" id="GO:0020037">
    <property type="term" value="F:heme binding"/>
    <property type="evidence" value="ECO:0007669"/>
    <property type="project" value="InterPro"/>
</dbReference>
<dbReference type="GO" id="GO:0005506">
    <property type="term" value="F:iron ion binding"/>
    <property type="evidence" value="ECO:0007669"/>
    <property type="project" value="InterPro"/>
</dbReference>
<sequence length="414" mass="47512">MTTFRYDPLSDSQLDNPYPMYQRMRDECPIFFDETRNVWVVTRHEDVLTVALDPETYSSENAVRLSAGDEPDEVREVLQQGWSLTPNLTESDGDQHRQLRAMVGRVFTPGKVAQLDPFIRKTTDELIDGFIDAGHTDIIERYAWPLPLITMAQILGIPQDDVPQLHQWSYDWLRLSESAHSLSDRVKYAHSVVAMQHYIMGLFQDKEAPDGDDLISLLLQSAQETSMDTVQVMQLVMNLIIAGHVTVTRAIGNGIVTLLDHQLDVRESQLDEQLIKTMVDEILRFESPVQGLFRTVMTDTELGGERLRRGDRVMVHWGAANRDERVISDPEWFDIERKTSRHNLAFGRGIHACLGAPLARLQLQIAIPRLFERLPGLRLASPDSWIRDRILIARGFVSLELRWDQREKTPQRHT</sequence>
<dbReference type="SUPFAM" id="SSF48264">
    <property type="entry name" value="Cytochrome P450"/>
    <property type="match status" value="1"/>
</dbReference>
<gene>
    <name evidence="8" type="ORF">AOB60_26370</name>
</gene>
<name>A0A2N8P9W4_STRNR</name>
<dbReference type="PANTHER" id="PTHR46696:SF6">
    <property type="entry name" value="P450, PUTATIVE (EUROFUNG)-RELATED"/>
    <property type="match status" value="1"/>
</dbReference>
<dbReference type="PRINTS" id="PR00359">
    <property type="entry name" value="BP450"/>
</dbReference>
<keyword evidence="3 7" id="KW-0479">Metal-binding</keyword>
<evidence type="ECO:0000256" key="6">
    <source>
        <dbReference type="ARBA" id="ARBA00023033"/>
    </source>
</evidence>
<dbReference type="PANTHER" id="PTHR46696">
    <property type="entry name" value="P450, PUTATIVE (EUROFUNG)-RELATED"/>
    <property type="match status" value="1"/>
</dbReference>
<dbReference type="AlphaFoldDB" id="A0A2N8P9W4"/>
<dbReference type="Gene3D" id="1.10.630.10">
    <property type="entry name" value="Cytochrome P450"/>
    <property type="match status" value="1"/>
</dbReference>
<evidence type="ECO:0000313" key="9">
    <source>
        <dbReference type="Proteomes" id="UP000236047"/>
    </source>
</evidence>
<dbReference type="InterPro" id="IPR002397">
    <property type="entry name" value="Cyt_P450_B"/>
</dbReference>
<evidence type="ECO:0000256" key="1">
    <source>
        <dbReference type="ARBA" id="ARBA00010617"/>
    </source>
</evidence>
<keyword evidence="2 7" id="KW-0349">Heme</keyword>
<dbReference type="RefSeq" id="WP_102925358.1">
    <property type="nucleotide sequence ID" value="NZ_LJSN01000003.1"/>
</dbReference>
<keyword evidence="4 7" id="KW-0560">Oxidoreductase</keyword>
<evidence type="ECO:0000256" key="3">
    <source>
        <dbReference type="ARBA" id="ARBA00022723"/>
    </source>
</evidence>